<accession>A0A8R7TE75</accession>
<reference evidence="1" key="2">
    <citation type="submission" date="2018-03" db="EMBL/GenBank/DDBJ databases">
        <title>The Triticum urartu genome reveals the dynamic nature of wheat genome evolution.</title>
        <authorList>
            <person name="Ling H."/>
            <person name="Ma B."/>
            <person name="Shi X."/>
            <person name="Liu H."/>
            <person name="Dong L."/>
            <person name="Sun H."/>
            <person name="Cao Y."/>
            <person name="Gao Q."/>
            <person name="Zheng S."/>
            <person name="Li Y."/>
            <person name="Yu Y."/>
            <person name="Du H."/>
            <person name="Qi M."/>
            <person name="Li Y."/>
            <person name="Yu H."/>
            <person name="Cui Y."/>
            <person name="Wang N."/>
            <person name="Chen C."/>
            <person name="Wu H."/>
            <person name="Zhao Y."/>
            <person name="Zhang J."/>
            <person name="Li Y."/>
            <person name="Zhou W."/>
            <person name="Zhang B."/>
            <person name="Hu W."/>
            <person name="Eijk M."/>
            <person name="Tang J."/>
            <person name="Witsenboer H."/>
            <person name="Zhao S."/>
            <person name="Li Z."/>
            <person name="Zhang A."/>
            <person name="Wang D."/>
            <person name="Liang C."/>
        </authorList>
    </citation>
    <scope>NUCLEOTIDE SEQUENCE [LARGE SCALE GENOMIC DNA]</scope>
    <source>
        <strain evidence="1">cv. G1812</strain>
    </source>
</reference>
<reference evidence="2" key="1">
    <citation type="journal article" date="2013" name="Nature">
        <title>Draft genome of the wheat A-genome progenitor Triticum urartu.</title>
        <authorList>
            <person name="Ling H.Q."/>
            <person name="Zhao S."/>
            <person name="Liu D."/>
            <person name="Wang J."/>
            <person name="Sun H."/>
            <person name="Zhang C."/>
            <person name="Fan H."/>
            <person name="Li D."/>
            <person name="Dong L."/>
            <person name="Tao Y."/>
            <person name="Gao C."/>
            <person name="Wu H."/>
            <person name="Li Y."/>
            <person name="Cui Y."/>
            <person name="Guo X."/>
            <person name="Zheng S."/>
            <person name="Wang B."/>
            <person name="Yu K."/>
            <person name="Liang Q."/>
            <person name="Yang W."/>
            <person name="Lou X."/>
            <person name="Chen J."/>
            <person name="Feng M."/>
            <person name="Jian J."/>
            <person name="Zhang X."/>
            <person name="Luo G."/>
            <person name="Jiang Y."/>
            <person name="Liu J."/>
            <person name="Wang Z."/>
            <person name="Sha Y."/>
            <person name="Zhang B."/>
            <person name="Wu H."/>
            <person name="Tang D."/>
            <person name="Shen Q."/>
            <person name="Xue P."/>
            <person name="Zou S."/>
            <person name="Wang X."/>
            <person name="Liu X."/>
            <person name="Wang F."/>
            <person name="Yang Y."/>
            <person name="An X."/>
            <person name="Dong Z."/>
            <person name="Zhang K."/>
            <person name="Zhang X."/>
            <person name="Luo M.C."/>
            <person name="Dvorak J."/>
            <person name="Tong Y."/>
            <person name="Wang J."/>
            <person name="Yang H."/>
            <person name="Li Z."/>
            <person name="Wang D."/>
            <person name="Zhang A."/>
            <person name="Wang J."/>
        </authorList>
    </citation>
    <scope>NUCLEOTIDE SEQUENCE</scope>
    <source>
        <strain evidence="2">cv. G1812</strain>
    </source>
</reference>
<proteinExistence type="predicted"/>
<name>A0A8R7TE75_TRIUA</name>
<keyword evidence="2" id="KW-1185">Reference proteome</keyword>
<dbReference type="Proteomes" id="UP000015106">
    <property type="component" value="Chromosome 2"/>
</dbReference>
<reference evidence="1" key="3">
    <citation type="submission" date="2022-06" db="UniProtKB">
        <authorList>
            <consortium name="EnsemblPlants"/>
        </authorList>
    </citation>
    <scope>IDENTIFICATION</scope>
</reference>
<evidence type="ECO:0000313" key="1">
    <source>
        <dbReference type="EnsemblPlants" id="TuG1812G0200001528.01.T01"/>
    </source>
</evidence>
<dbReference type="Gramene" id="TuG1812G0200001528.01.T01">
    <property type="protein sequence ID" value="TuG1812G0200001528.01.T01"/>
    <property type="gene ID" value="TuG1812G0200001528.01"/>
</dbReference>
<evidence type="ECO:0000313" key="2">
    <source>
        <dbReference type="Proteomes" id="UP000015106"/>
    </source>
</evidence>
<dbReference type="EnsemblPlants" id="TuG1812G0200001528.01.T01">
    <property type="protein sequence ID" value="TuG1812G0200001528.01.T01"/>
    <property type="gene ID" value="TuG1812G0200001528.01"/>
</dbReference>
<organism evidence="1 2">
    <name type="scientific">Triticum urartu</name>
    <name type="common">Red wild einkorn</name>
    <name type="synonym">Crithodium urartu</name>
    <dbReference type="NCBI Taxonomy" id="4572"/>
    <lineage>
        <taxon>Eukaryota</taxon>
        <taxon>Viridiplantae</taxon>
        <taxon>Streptophyta</taxon>
        <taxon>Embryophyta</taxon>
        <taxon>Tracheophyta</taxon>
        <taxon>Spermatophyta</taxon>
        <taxon>Magnoliopsida</taxon>
        <taxon>Liliopsida</taxon>
        <taxon>Poales</taxon>
        <taxon>Poaceae</taxon>
        <taxon>BOP clade</taxon>
        <taxon>Pooideae</taxon>
        <taxon>Triticodae</taxon>
        <taxon>Triticeae</taxon>
        <taxon>Triticinae</taxon>
        <taxon>Triticum</taxon>
    </lineage>
</organism>
<dbReference type="AlphaFoldDB" id="A0A8R7TE75"/>
<protein>
    <submittedName>
        <fullName evidence="1">Uncharacterized protein</fullName>
    </submittedName>
</protein>
<sequence length="67" mass="7364">MMFEVKTYHHTIKESSTSGLSDNMETLTSSPPALKQLMTSAPSESLVEGAQNVIVSVEEVPEKFQVH</sequence>